<evidence type="ECO:0000313" key="1">
    <source>
        <dbReference type="EMBL" id="WVX79078.1"/>
    </source>
</evidence>
<reference evidence="1 2" key="1">
    <citation type="submission" date="2023-10" db="EMBL/GenBank/DDBJ databases">
        <title>Niallia locisalis sp.nov. isolated from a salt pond sample.</title>
        <authorList>
            <person name="Li X.-J."/>
            <person name="Dong L."/>
        </authorList>
    </citation>
    <scope>NUCLEOTIDE SEQUENCE [LARGE SCALE GENOMIC DNA]</scope>
    <source>
        <strain evidence="1 2">DSM 29761</strain>
    </source>
</reference>
<dbReference type="Pfam" id="PF22752">
    <property type="entry name" value="DUF488-N3i"/>
    <property type="match status" value="1"/>
</dbReference>
<organism evidence="1 2">
    <name type="scientific">Niallia oryzisoli</name>
    <dbReference type="NCBI Taxonomy" id="1737571"/>
    <lineage>
        <taxon>Bacteria</taxon>
        <taxon>Bacillati</taxon>
        <taxon>Bacillota</taxon>
        <taxon>Bacilli</taxon>
        <taxon>Bacillales</taxon>
        <taxon>Bacillaceae</taxon>
        <taxon>Niallia</taxon>
    </lineage>
</organism>
<gene>
    <name evidence="1" type="ORF">R4Z09_17380</name>
</gene>
<dbReference type="EMBL" id="CP137640">
    <property type="protein sequence ID" value="WVX79078.1"/>
    <property type="molecule type" value="Genomic_DNA"/>
</dbReference>
<keyword evidence="2" id="KW-1185">Reference proteome</keyword>
<sequence length="124" mass="15033">MAQIFLKRIYEPYEKADGDRILIDRLWPRGISKEAAKLTEWAKDIAPSSELRKWFCHKEELFEEFKIRYLEELRTEKQKSEKVTELCQRSINQTLTLLYAAKDPIHNHARVLWEEMQRRLKQIE</sequence>
<dbReference type="PANTHER" id="PTHR36849">
    <property type="entry name" value="CYTOPLASMIC PROTEIN-RELATED"/>
    <property type="match status" value="1"/>
</dbReference>
<dbReference type="PANTHER" id="PTHR36849:SF1">
    <property type="entry name" value="CYTOPLASMIC PROTEIN"/>
    <property type="match status" value="1"/>
</dbReference>
<protein>
    <submittedName>
        <fullName evidence="1">DUF488 family protein</fullName>
    </submittedName>
</protein>
<dbReference type="InterPro" id="IPR052552">
    <property type="entry name" value="YeaO-like"/>
</dbReference>
<accession>A0ABZ2C723</accession>
<dbReference type="Proteomes" id="UP001357223">
    <property type="component" value="Chromosome"/>
</dbReference>
<dbReference type="RefSeq" id="WP_338448011.1">
    <property type="nucleotide sequence ID" value="NZ_CP137640.1"/>
</dbReference>
<proteinExistence type="predicted"/>
<evidence type="ECO:0000313" key="2">
    <source>
        <dbReference type="Proteomes" id="UP001357223"/>
    </source>
</evidence>
<name>A0ABZ2C723_9BACI</name>